<dbReference type="AlphaFoldDB" id="A0A1X7UKC0"/>
<dbReference type="SUPFAM" id="SSF103473">
    <property type="entry name" value="MFS general substrate transporter"/>
    <property type="match status" value="1"/>
</dbReference>
<protein>
    <submittedName>
        <fullName evidence="2">Uncharacterized protein</fullName>
    </submittedName>
</protein>
<dbReference type="InterPro" id="IPR036259">
    <property type="entry name" value="MFS_trans_sf"/>
</dbReference>
<proteinExistence type="predicted"/>
<sequence length="178" mass="21090">FLVYPCFHKYIPSMLKRIGMALVLIVFLNILYTGLAVISNYQFGQMFHCLTAFDGNSFTIEFILAQCPKSMRGTMIGLWFCFWCLRHYIPFAFFLPFLRYMSPSEFSLGRGFFFLLARTIVTSLLLLIYIFLAKRYKLRVREVEINVHQIAENHTINNIEREEEYWRWNAILFSSSSN</sequence>
<dbReference type="InParanoid" id="A0A1X7UKC0"/>
<feature type="transmembrane region" description="Helical" evidence="1">
    <location>
        <begin position="112"/>
        <end position="132"/>
    </location>
</feature>
<feature type="transmembrane region" description="Helical" evidence="1">
    <location>
        <begin position="18"/>
        <end position="39"/>
    </location>
</feature>
<evidence type="ECO:0000313" key="2">
    <source>
        <dbReference type="EnsemblMetazoa" id="Aqu2.1.27892_001"/>
    </source>
</evidence>
<name>A0A1X7UKC0_AMPQE</name>
<dbReference type="EnsemblMetazoa" id="Aqu2.1.27892_001">
    <property type="protein sequence ID" value="Aqu2.1.27892_001"/>
    <property type="gene ID" value="Aqu2.1.27892"/>
</dbReference>
<organism evidence="2">
    <name type="scientific">Amphimedon queenslandica</name>
    <name type="common">Sponge</name>
    <dbReference type="NCBI Taxonomy" id="400682"/>
    <lineage>
        <taxon>Eukaryota</taxon>
        <taxon>Metazoa</taxon>
        <taxon>Porifera</taxon>
        <taxon>Demospongiae</taxon>
        <taxon>Heteroscleromorpha</taxon>
        <taxon>Haplosclerida</taxon>
        <taxon>Niphatidae</taxon>
        <taxon>Amphimedon</taxon>
    </lineage>
</organism>
<dbReference type="Gene3D" id="1.20.1250.20">
    <property type="entry name" value="MFS general substrate transporter like domains"/>
    <property type="match status" value="1"/>
</dbReference>
<keyword evidence="1" id="KW-0472">Membrane</keyword>
<keyword evidence="1" id="KW-1133">Transmembrane helix</keyword>
<accession>A0A1X7UKC0</accession>
<reference evidence="2" key="1">
    <citation type="submission" date="2017-05" db="UniProtKB">
        <authorList>
            <consortium name="EnsemblMetazoa"/>
        </authorList>
    </citation>
    <scope>IDENTIFICATION</scope>
</reference>
<feature type="transmembrane region" description="Helical" evidence="1">
    <location>
        <begin position="76"/>
        <end position="100"/>
    </location>
</feature>
<evidence type="ECO:0000256" key="1">
    <source>
        <dbReference type="SAM" id="Phobius"/>
    </source>
</evidence>
<keyword evidence="1" id="KW-0812">Transmembrane</keyword>